<reference evidence="2" key="1">
    <citation type="journal article" date="2022" name="bioRxiv">
        <title>Sequencing and chromosome-scale assembly of the giantPleurodeles waltlgenome.</title>
        <authorList>
            <person name="Brown T."/>
            <person name="Elewa A."/>
            <person name="Iarovenko S."/>
            <person name="Subramanian E."/>
            <person name="Araus A.J."/>
            <person name="Petzold A."/>
            <person name="Susuki M."/>
            <person name="Suzuki K.-i.T."/>
            <person name="Hayashi T."/>
            <person name="Toyoda A."/>
            <person name="Oliveira C."/>
            <person name="Osipova E."/>
            <person name="Leigh N.D."/>
            <person name="Simon A."/>
            <person name="Yun M.H."/>
        </authorList>
    </citation>
    <scope>NUCLEOTIDE SEQUENCE</scope>
    <source>
        <strain evidence="2">20211129_DDA</strain>
        <tissue evidence="2">Liver</tissue>
    </source>
</reference>
<evidence type="ECO:0000313" key="2">
    <source>
        <dbReference type="EMBL" id="KAJ1154063.1"/>
    </source>
</evidence>
<comment type="caution">
    <text evidence="2">The sequence shown here is derived from an EMBL/GenBank/DDBJ whole genome shotgun (WGS) entry which is preliminary data.</text>
</comment>
<feature type="compositionally biased region" description="Basic and acidic residues" evidence="1">
    <location>
        <begin position="45"/>
        <end position="54"/>
    </location>
</feature>
<dbReference type="Proteomes" id="UP001066276">
    <property type="component" value="Chromosome 5"/>
</dbReference>
<dbReference type="EMBL" id="JANPWB010000009">
    <property type="protein sequence ID" value="KAJ1154063.1"/>
    <property type="molecule type" value="Genomic_DNA"/>
</dbReference>
<sequence length="135" mass="14833">MLLVGPRTIDPHLGDKVGETSLPHSGPHVQQPHNECPKPGPRDSSQGDHPEGKGIARLLPDCAPPIGDDGPESPITSSFVELLFMSLKEELQLVKEELSQDLKMIRSDVMELGDRVAAVEDQETPRDKEIEQLQQ</sequence>
<feature type="region of interest" description="Disordered" evidence="1">
    <location>
        <begin position="1"/>
        <end position="74"/>
    </location>
</feature>
<gene>
    <name evidence="2" type="ORF">NDU88_006820</name>
</gene>
<feature type="compositionally biased region" description="Basic and acidic residues" evidence="1">
    <location>
        <begin position="9"/>
        <end position="18"/>
    </location>
</feature>
<proteinExistence type="predicted"/>
<protein>
    <submittedName>
        <fullName evidence="2">Uncharacterized protein</fullName>
    </submittedName>
</protein>
<accession>A0AAV7RSZ2</accession>
<evidence type="ECO:0000313" key="3">
    <source>
        <dbReference type="Proteomes" id="UP001066276"/>
    </source>
</evidence>
<evidence type="ECO:0000256" key="1">
    <source>
        <dbReference type="SAM" id="MobiDB-lite"/>
    </source>
</evidence>
<name>A0AAV7RSZ2_PLEWA</name>
<keyword evidence="3" id="KW-1185">Reference proteome</keyword>
<organism evidence="2 3">
    <name type="scientific">Pleurodeles waltl</name>
    <name type="common">Iberian ribbed newt</name>
    <dbReference type="NCBI Taxonomy" id="8319"/>
    <lineage>
        <taxon>Eukaryota</taxon>
        <taxon>Metazoa</taxon>
        <taxon>Chordata</taxon>
        <taxon>Craniata</taxon>
        <taxon>Vertebrata</taxon>
        <taxon>Euteleostomi</taxon>
        <taxon>Amphibia</taxon>
        <taxon>Batrachia</taxon>
        <taxon>Caudata</taxon>
        <taxon>Salamandroidea</taxon>
        <taxon>Salamandridae</taxon>
        <taxon>Pleurodelinae</taxon>
        <taxon>Pleurodeles</taxon>
    </lineage>
</organism>
<dbReference type="AlphaFoldDB" id="A0AAV7RSZ2"/>